<dbReference type="Proteomes" id="UP000233551">
    <property type="component" value="Unassembled WGS sequence"/>
</dbReference>
<name>A0A2I0LEU7_PUNGR</name>
<comment type="caution">
    <text evidence="1">The sequence shown here is derived from an EMBL/GenBank/DDBJ whole genome shotgun (WGS) entry which is preliminary data.</text>
</comment>
<protein>
    <submittedName>
        <fullName evidence="1">Uncharacterized protein</fullName>
    </submittedName>
</protein>
<organism evidence="1 2">
    <name type="scientific">Punica granatum</name>
    <name type="common">Pomegranate</name>
    <dbReference type="NCBI Taxonomy" id="22663"/>
    <lineage>
        <taxon>Eukaryota</taxon>
        <taxon>Viridiplantae</taxon>
        <taxon>Streptophyta</taxon>
        <taxon>Embryophyta</taxon>
        <taxon>Tracheophyta</taxon>
        <taxon>Spermatophyta</taxon>
        <taxon>Magnoliopsida</taxon>
        <taxon>eudicotyledons</taxon>
        <taxon>Gunneridae</taxon>
        <taxon>Pentapetalae</taxon>
        <taxon>rosids</taxon>
        <taxon>malvids</taxon>
        <taxon>Myrtales</taxon>
        <taxon>Lythraceae</taxon>
        <taxon>Punica</taxon>
    </lineage>
</organism>
<gene>
    <name evidence="1" type="ORF">CRG98_000491</name>
</gene>
<proteinExistence type="predicted"/>
<dbReference type="AlphaFoldDB" id="A0A2I0LEU7"/>
<dbReference type="EMBL" id="PGOL01000016">
    <property type="protein sequence ID" value="PKI79199.1"/>
    <property type="molecule type" value="Genomic_DNA"/>
</dbReference>
<dbReference type="GeneID" id="116196240"/>
<keyword evidence="2" id="KW-1185">Reference proteome</keyword>
<dbReference type="OrthoDB" id="689054at2759"/>
<dbReference type="PANTHER" id="PTHR33264:SF6">
    <property type="entry name" value="OS01G0638800 PROTEIN"/>
    <property type="match status" value="1"/>
</dbReference>
<accession>A0A2I0LEU7</accession>
<sequence>MEEPGSPPPPRILRKRGGPGPGRHQHQDPSAAASDSGGDDPTTVKCTGKHCRSCTGAVIADCVALCCCPCAVVNLLTLAFIKVPWMVGRRCLRRLSKKRLKKRRERLEMTTKCRCQRSCSDCGVDSLSEGMIEFTIGFGLEEMIGRQSFGSGSWFEADKGGWLELYPVGHLSFGRVSFTGIQIQPAKV</sequence>
<evidence type="ECO:0000313" key="1">
    <source>
        <dbReference type="EMBL" id="PKI79199.1"/>
    </source>
</evidence>
<dbReference type="STRING" id="22663.A0A2I0LEU7"/>
<dbReference type="PANTHER" id="PTHR33264">
    <property type="entry name" value="EXPRESSED PROTEIN"/>
    <property type="match status" value="1"/>
</dbReference>
<reference evidence="1 2" key="1">
    <citation type="submission" date="2017-11" db="EMBL/GenBank/DDBJ databases">
        <title>De-novo sequencing of pomegranate (Punica granatum L.) genome.</title>
        <authorList>
            <person name="Akparov Z."/>
            <person name="Amiraslanov A."/>
            <person name="Hajiyeva S."/>
            <person name="Abbasov M."/>
            <person name="Kaur K."/>
            <person name="Hamwieh A."/>
            <person name="Solovyev V."/>
            <person name="Salamov A."/>
            <person name="Braich B."/>
            <person name="Kosarev P."/>
            <person name="Mahmoud A."/>
            <person name="Hajiyev E."/>
            <person name="Babayeva S."/>
            <person name="Izzatullayeva V."/>
            <person name="Mammadov A."/>
            <person name="Mammadov A."/>
            <person name="Sharifova S."/>
            <person name="Ojaghi J."/>
            <person name="Eynullazada K."/>
            <person name="Bayramov B."/>
            <person name="Abdulazimova A."/>
            <person name="Shahmuradov I."/>
        </authorList>
    </citation>
    <scope>NUCLEOTIDE SEQUENCE [LARGE SCALE GENOMIC DNA]</scope>
    <source>
        <strain evidence="2">cv. AG2017</strain>
        <tissue evidence="1">Leaf</tissue>
    </source>
</reference>
<evidence type="ECO:0000313" key="2">
    <source>
        <dbReference type="Proteomes" id="UP000233551"/>
    </source>
</evidence>